<dbReference type="OrthoDB" id="3216194at2"/>
<dbReference type="Pfam" id="PF12005">
    <property type="entry name" value="DUF3499"/>
    <property type="match status" value="1"/>
</dbReference>
<dbReference type="EMBL" id="RBAL01000025">
    <property type="protein sequence ID" value="RKN37418.1"/>
    <property type="molecule type" value="Genomic_DNA"/>
</dbReference>
<proteinExistence type="predicted"/>
<dbReference type="InterPro" id="IPR021888">
    <property type="entry name" value="DUF3499"/>
</dbReference>
<protein>
    <submittedName>
        <fullName evidence="2">DUF3499 domain-containing protein</fullName>
    </submittedName>
</protein>
<accession>A0A3A9YLT5</accession>
<keyword evidence="3" id="KW-1185">Reference proteome</keyword>
<reference evidence="2 3" key="1">
    <citation type="journal article" date="2014" name="Int. J. Syst. Evol. Microbiol.">
        <title>Streptomyces hoynatensis sp. nov., isolated from deep marine sediment.</title>
        <authorList>
            <person name="Veyisoglu A."/>
            <person name="Sahin N."/>
        </authorList>
    </citation>
    <scope>NUCLEOTIDE SEQUENCE [LARGE SCALE GENOMIC DNA]</scope>
    <source>
        <strain evidence="2 3">KCTC 29097</strain>
    </source>
</reference>
<gene>
    <name evidence="2" type="ORF">D7294_28195</name>
</gene>
<evidence type="ECO:0000313" key="2">
    <source>
        <dbReference type="EMBL" id="RKN37418.1"/>
    </source>
</evidence>
<evidence type="ECO:0000256" key="1">
    <source>
        <dbReference type="SAM" id="MobiDB-lite"/>
    </source>
</evidence>
<feature type="region of interest" description="Disordered" evidence="1">
    <location>
        <begin position="155"/>
        <end position="205"/>
    </location>
</feature>
<comment type="caution">
    <text evidence="2">The sequence shown here is derived from an EMBL/GenBank/DDBJ whole genome shotgun (WGS) entry which is preliminary data.</text>
</comment>
<feature type="region of interest" description="Disordered" evidence="1">
    <location>
        <begin position="1"/>
        <end position="34"/>
    </location>
</feature>
<name>A0A3A9YLT5_9ACTN</name>
<feature type="compositionally biased region" description="Low complexity" evidence="1">
    <location>
        <begin position="9"/>
        <end position="20"/>
    </location>
</feature>
<dbReference type="Proteomes" id="UP000272474">
    <property type="component" value="Unassembled WGS sequence"/>
</dbReference>
<dbReference type="AlphaFoldDB" id="A0A3A9YLT5"/>
<sequence>MTGASPVRTPATPGPGNHGAPPGGLPGDPGANPRAISRAISGESVHCGRRAATRWGDAAKSRRGPLRSAVRSNIVSPVRRCSRTACGRPAVATLTYVYADSTAVLGPLATYAEPHCYDLCAEHSERLTAPRGWEVVRLAVDPAAVRPSGDDLEALADAVREAARTPPPRPDQRPGGQGRPGPPEGADPMEVARRGHLRILRSPEP</sequence>
<organism evidence="2 3">
    <name type="scientific">Streptomyces hoynatensis</name>
    <dbReference type="NCBI Taxonomy" id="1141874"/>
    <lineage>
        <taxon>Bacteria</taxon>
        <taxon>Bacillati</taxon>
        <taxon>Actinomycetota</taxon>
        <taxon>Actinomycetes</taxon>
        <taxon>Kitasatosporales</taxon>
        <taxon>Streptomycetaceae</taxon>
        <taxon>Streptomyces</taxon>
    </lineage>
</organism>
<evidence type="ECO:0000313" key="3">
    <source>
        <dbReference type="Proteomes" id="UP000272474"/>
    </source>
</evidence>